<feature type="domain" description="DUF6444" evidence="2">
    <location>
        <begin position="35"/>
        <end position="93"/>
    </location>
</feature>
<feature type="region of interest" description="Disordered" evidence="1">
    <location>
        <begin position="60"/>
        <end position="104"/>
    </location>
</feature>
<organism evidence="3">
    <name type="scientific">Woronichinia naegeliana WA131</name>
    <dbReference type="NCBI Taxonomy" id="2824559"/>
    <lineage>
        <taxon>Bacteria</taxon>
        <taxon>Bacillati</taxon>
        <taxon>Cyanobacteriota</taxon>
        <taxon>Cyanophyceae</taxon>
        <taxon>Synechococcales</taxon>
        <taxon>Coelosphaeriaceae</taxon>
        <taxon>Woronichinia</taxon>
    </lineage>
</organism>
<evidence type="ECO:0000259" key="2">
    <source>
        <dbReference type="Pfam" id="PF20042"/>
    </source>
</evidence>
<dbReference type="KEGG" id="wna:KA717_39920"/>
<evidence type="ECO:0000256" key="1">
    <source>
        <dbReference type="SAM" id="MobiDB-lite"/>
    </source>
</evidence>
<dbReference type="Pfam" id="PF20042">
    <property type="entry name" value="DUF6444"/>
    <property type="match status" value="1"/>
</dbReference>
<protein>
    <submittedName>
        <fullName evidence="3">DUF6444 domain-containing protein</fullName>
    </submittedName>
</protein>
<dbReference type="EMBL" id="CP073041">
    <property type="protein sequence ID" value="UXE61427.1"/>
    <property type="molecule type" value="Genomic_DNA"/>
</dbReference>
<feature type="compositionally biased region" description="Polar residues" evidence="1">
    <location>
        <begin position="64"/>
        <end position="75"/>
    </location>
</feature>
<dbReference type="Proteomes" id="UP001065613">
    <property type="component" value="Chromosome"/>
</dbReference>
<dbReference type="AlphaFoldDB" id="A0A977KWZ5"/>
<dbReference type="InterPro" id="IPR045618">
    <property type="entry name" value="DUF6444"/>
</dbReference>
<gene>
    <name evidence="3" type="ORF">KA717_39920</name>
</gene>
<name>A0A977KWZ5_9CYAN</name>
<evidence type="ECO:0000313" key="3">
    <source>
        <dbReference type="EMBL" id="UXE61427.1"/>
    </source>
</evidence>
<reference evidence="3" key="1">
    <citation type="submission" date="2021-04" db="EMBL/GenBank/DDBJ databases">
        <title>Genome sequence of Woronichinia naegeliana from Washington state freshwater lake bloom.</title>
        <authorList>
            <person name="Dreher T.W."/>
        </authorList>
    </citation>
    <scope>NUCLEOTIDE SEQUENCE</scope>
    <source>
        <strain evidence="3">WA131</strain>
    </source>
</reference>
<sequence length="180" mass="20961">MKKLDPIPDLNQEEVKMPWQKEVAKDWYEDYQKEKEENEKLRKELVELKKEIEKLKEKLKKLNQRTSENSSQPPSSDGYKKKVAKTFGQKGKKRGPKYDHVGKTRNGFGRVDEIVDLRMEKCPKCGASVEKQKETIIKKNLPVNNSLIAFPVKRDDKTSVITSDIINEKFTASYILVYDL</sequence>
<accession>A0A977KWZ5</accession>
<proteinExistence type="predicted"/>